<evidence type="ECO:0000259" key="4">
    <source>
        <dbReference type="PROSITE" id="PS50011"/>
    </source>
</evidence>
<dbReference type="SUPFAM" id="SSF56112">
    <property type="entry name" value="Protein kinase-like (PK-like)"/>
    <property type="match status" value="1"/>
</dbReference>
<organism evidence="5 6">
    <name type="scientific">Xanthoceras sorbifolium</name>
    <dbReference type="NCBI Taxonomy" id="99658"/>
    <lineage>
        <taxon>Eukaryota</taxon>
        <taxon>Viridiplantae</taxon>
        <taxon>Streptophyta</taxon>
        <taxon>Embryophyta</taxon>
        <taxon>Tracheophyta</taxon>
        <taxon>Spermatophyta</taxon>
        <taxon>Magnoliopsida</taxon>
        <taxon>eudicotyledons</taxon>
        <taxon>Gunneridae</taxon>
        <taxon>Pentapetalae</taxon>
        <taxon>rosids</taxon>
        <taxon>malvids</taxon>
        <taxon>Sapindales</taxon>
        <taxon>Sapindaceae</taxon>
        <taxon>Xanthoceroideae</taxon>
        <taxon>Xanthoceras</taxon>
    </lineage>
</organism>
<feature type="domain" description="Protein kinase" evidence="4">
    <location>
        <begin position="72"/>
        <end position="154"/>
    </location>
</feature>
<gene>
    <name evidence="5" type="ORF">JRO89_XS07G0249700</name>
</gene>
<dbReference type="Gene3D" id="3.30.200.20">
    <property type="entry name" value="Phosphorylase Kinase, domain 1"/>
    <property type="match status" value="1"/>
</dbReference>
<dbReference type="PANTHER" id="PTHR27005">
    <property type="entry name" value="WALL-ASSOCIATED RECEPTOR KINASE-LIKE 21"/>
    <property type="match status" value="1"/>
</dbReference>
<accession>A0ABQ8HUW1</accession>
<name>A0ABQ8HUW1_9ROSI</name>
<keyword evidence="3" id="KW-0472">Membrane</keyword>
<dbReference type="Proteomes" id="UP000827721">
    <property type="component" value="Unassembled WGS sequence"/>
</dbReference>
<dbReference type="InterPro" id="IPR011009">
    <property type="entry name" value="Kinase-like_dom_sf"/>
</dbReference>
<sequence length="154" mass="16635">MGNMSKYWASMGPLLPLLVSEHSWRDASPTPRTSDLIGTGISLGSLFLLIGGSVDGSKLFSSKELNKAAGHFNEHRILGQGGQGTVFKGILLSDGRIVAVKKSTIIDNGKLAEFINEVAILSQMDFFAIGLYAFWAIASFLASLFYLIMPHIQS</sequence>
<dbReference type="InterPro" id="IPR045274">
    <property type="entry name" value="WAK-like"/>
</dbReference>
<keyword evidence="6" id="KW-1185">Reference proteome</keyword>
<keyword evidence="1" id="KW-0547">Nucleotide-binding</keyword>
<keyword evidence="3" id="KW-0812">Transmembrane</keyword>
<evidence type="ECO:0000256" key="3">
    <source>
        <dbReference type="SAM" id="Phobius"/>
    </source>
</evidence>
<evidence type="ECO:0000313" key="6">
    <source>
        <dbReference type="Proteomes" id="UP000827721"/>
    </source>
</evidence>
<dbReference type="PANTHER" id="PTHR27005:SF515">
    <property type="entry name" value="WALL-ASSOCIATED RECEPTOR KINASE-LIKE 10-RELATED"/>
    <property type="match status" value="1"/>
</dbReference>
<evidence type="ECO:0000256" key="1">
    <source>
        <dbReference type="ARBA" id="ARBA00022741"/>
    </source>
</evidence>
<protein>
    <recommendedName>
        <fullName evidence="4">Protein kinase domain-containing protein</fullName>
    </recommendedName>
</protein>
<comment type="caution">
    <text evidence="5">The sequence shown here is derived from an EMBL/GenBank/DDBJ whole genome shotgun (WGS) entry which is preliminary data.</text>
</comment>
<dbReference type="InterPro" id="IPR000719">
    <property type="entry name" value="Prot_kinase_dom"/>
</dbReference>
<evidence type="ECO:0000256" key="2">
    <source>
        <dbReference type="ARBA" id="ARBA00022840"/>
    </source>
</evidence>
<reference evidence="5 6" key="1">
    <citation type="submission" date="2021-02" db="EMBL/GenBank/DDBJ databases">
        <title>Plant Genome Project.</title>
        <authorList>
            <person name="Zhang R.-G."/>
        </authorList>
    </citation>
    <scope>NUCLEOTIDE SEQUENCE [LARGE SCALE GENOMIC DNA]</scope>
    <source>
        <tissue evidence="5">Leaves</tissue>
    </source>
</reference>
<dbReference type="PROSITE" id="PS50011">
    <property type="entry name" value="PROTEIN_KINASE_DOM"/>
    <property type="match status" value="1"/>
</dbReference>
<dbReference type="EMBL" id="JAFEMO010000007">
    <property type="protein sequence ID" value="KAH7568160.1"/>
    <property type="molecule type" value="Genomic_DNA"/>
</dbReference>
<evidence type="ECO:0000313" key="5">
    <source>
        <dbReference type="EMBL" id="KAH7568160.1"/>
    </source>
</evidence>
<keyword evidence="2" id="KW-0067">ATP-binding</keyword>
<proteinExistence type="predicted"/>
<keyword evidence="3" id="KW-1133">Transmembrane helix</keyword>
<feature type="transmembrane region" description="Helical" evidence="3">
    <location>
        <begin position="126"/>
        <end position="149"/>
    </location>
</feature>